<feature type="transmembrane region" description="Helical" evidence="1">
    <location>
        <begin position="70"/>
        <end position="90"/>
    </location>
</feature>
<keyword evidence="1" id="KW-0472">Membrane</keyword>
<dbReference type="EMBL" id="CP000020">
    <property type="protein sequence ID" value="AAW85536.1"/>
    <property type="molecule type" value="Genomic_DNA"/>
</dbReference>
<dbReference type="AlphaFoldDB" id="Q5E610"/>
<name>Q5E610_ALIF1</name>
<dbReference type="GeneID" id="54163712"/>
<sequence>MEQIFNNLTSLDWWFTGIFFVLVGLFFNWLFKWFPSTFKKLNRNNRAKRLKKIRHLRWSQSEINYEISKATGRFVVFCIICLSYLSWLAYKPVQNIFDLHIIVGLIFSLPHLYSWNFCGLTKHAKVKALQSGCNENCV</sequence>
<keyword evidence="3" id="KW-1185">Reference proteome</keyword>
<dbReference type="OrthoDB" id="7065710at2"/>
<dbReference type="RefSeq" id="WP_011261674.1">
    <property type="nucleotide sequence ID" value="NC_006840.2"/>
</dbReference>
<keyword evidence="1" id="KW-0812">Transmembrane</keyword>
<organism evidence="2 3">
    <name type="scientific">Aliivibrio fischeri (strain ATCC 700601 / ES114)</name>
    <name type="common">Vibrio fischeri</name>
    <dbReference type="NCBI Taxonomy" id="312309"/>
    <lineage>
        <taxon>Bacteria</taxon>
        <taxon>Pseudomonadati</taxon>
        <taxon>Pseudomonadota</taxon>
        <taxon>Gammaproteobacteria</taxon>
        <taxon>Vibrionales</taxon>
        <taxon>Vibrionaceae</taxon>
        <taxon>Aliivibrio</taxon>
    </lineage>
</organism>
<keyword evidence="1" id="KW-1133">Transmembrane helix</keyword>
<dbReference type="Proteomes" id="UP000000537">
    <property type="component" value="Chromosome I"/>
</dbReference>
<evidence type="ECO:0000313" key="2">
    <source>
        <dbReference type="EMBL" id="AAW85536.1"/>
    </source>
</evidence>
<reference evidence="2 3" key="1">
    <citation type="journal article" date="2005" name="Proc. Natl. Acad. Sci. U.S.A.">
        <title>Complete genome sequence of Vibrio fischeri: a symbiotic bacterium with pathogenic congeners.</title>
        <authorList>
            <person name="Ruby E.G."/>
            <person name="Urbanowski M."/>
            <person name="Campbell J."/>
            <person name="Dunn A."/>
            <person name="Faini M."/>
            <person name="Gunsalus R."/>
            <person name="Lostroh P."/>
            <person name="Lupp C."/>
            <person name="McCann J."/>
            <person name="Millikan D."/>
            <person name="Schaefer A."/>
            <person name="Stabb E."/>
            <person name="Stevens A."/>
            <person name="Visick K."/>
            <person name="Whistler C."/>
            <person name="Greenberg E.P."/>
        </authorList>
    </citation>
    <scope>NUCLEOTIDE SEQUENCE [LARGE SCALE GENOMIC DNA]</scope>
    <source>
        <strain evidence="3">ATCC 700601 / ES114</strain>
    </source>
</reference>
<gene>
    <name evidence="2" type="ordered locus">VF_1041</name>
</gene>
<evidence type="ECO:0000256" key="1">
    <source>
        <dbReference type="SAM" id="Phobius"/>
    </source>
</evidence>
<evidence type="ECO:0000313" key="3">
    <source>
        <dbReference type="Proteomes" id="UP000000537"/>
    </source>
</evidence>
<dbReference type="KEGG" id="vfi:VF_1041"/>
<dbReference type="EnsemblBacteria" id="AAW85536">
    <property type="protein sequence ID" value="AAW85536"/>
    <property type="gene ID" value="VF_1041"/>
</dbReference>
<feature type="transmembrane region" description="Helical" evidence="1">
    <location>
        <begin position="13"/>
        <end position="31"/>
    </location>
</feature>
<accession>Q5E610</accession>
<dbReference type="HOGENOM" id="CLU_1854386_0_0_6"/>
<protein>
    <submittedName>
        <fullName evidence="2">Uncharacterized protein</fullName>
    </submittedName>
</protein>
<reference evidence="2 3" key="2">
    <citation type="journal article" date="2008" name="BMC Genomics">
        <title>Comparative genomics-based investigation of resequencing targets in Vibrio fischeri: focus on point miscalls and artefactual expansions.</title>
        <authorList>
            <person name="Mandel M.J."/>
            <person name="Stabb E.V."/>
            <person name="Ruby E.G."/>
        </authorList>
    </citation>
    <scope>NUCLEOTIDE SEQUENCE [LARGE SCALE GENOMIC DNA]</scope>
    <source>
        <strain evidence="3">ATCC 700601 / ES114</strain>
    </source>
</reference>
<proteinExistence type="predicted"/>
<feature type="transmembrane region" description="Helical" evidence="1">
    <location>
        <begin position="96"/>
        <end position="115"/>
    </location>
</feature>